<dbReference type="Proteomes" id="UP000633943">
    <property type="component" value="Unassembled WGS sequence"/>
</dbReference>
<evidence type="ECO:0000313" key="2">
    <source>
        <dbReference type="Proteomes" id="UP000633943"/>
    </source>
</evidence>
<organism evidence="1 2">
    <name type="scientific">Aromatoleum bremense</name>
    <dbReference type="NCBI Taxonomy" id="76115"/>
    <lineage>
        <taxon>Bacteria</taxon>
        <taxon>Pseudomonadati</taxon>
        <taxon>Pseudomonadota</taxon>
        <taxon>Betaproteobacteria</taxon>
        <taxon>Rhodocyclales</taxon>
        <taxon>Rhodocyclaceae</taxon>
        <taxon>Aromatoleum</taxon>
    </lineage>
</organism>
<protein>
    <submittedName>
        <fullName evidence="1">Uncharacterized protein</fullName>
    </submittedName>
</protein>
<gene>
    <name evidence="1" type="ORF">GPA24_15835</name>
</gene>
<name>A0ABX1NY65_9RHOO</name>
<dbReference type="EMBL" id="WTVP01000054">
    <property type="protein sequence ID" value="NMG16978.1"/>
    <property type="molecule type" value="Genomic_DNA"/>
</dbReference>
<evidence type="ECO:0000313" key="1">
    <source>
        <dbReference type="EMBL" id="NMG16978.1"/>
    </source>
</evidence>
<proteinExistence type="predicted"/>
<dbReference type="RefSeq" id="WP_169203529.1">
    <property type="nucleotide sequence ID" value="NZ_CP059467.1"/>
</dbReference>
<comment type="caution">
    <text evidence="1">The sequence shown here is derived from an EMBL/GenBank/DDBJ whole genome shotgun (WGS) entry which is preliminary data.</text>
</comment>
<keyword evidence="2" id="KW-1185">Reference proteome</keyword>
<sequence length="124" mass="13834">MQDAATHDCEWKTIAPTGNDMEQCVRHWFERGTTLVWRPIFSHENFPAVDPALLTEAQAASGPCWLITRPGDLLTIPPGITGWIMPVDADDTDIACGRWDDAITFMAVNERTTGARVTYRTDRG</sequence>
<reference evidence="1 2" key="1">
    <citation type="submission" date="2019-12" db="EMBL/GenBank/DDBJ databases">
        <title>Comparative genomics gives insights into the taxonomy of the Azoarcus-Aromatoleum group and reveals separate origins of nif in the plant-associated Azoarcus and non-plant-associated Aromatoleum sub-groups.</title>
        <authorList>
            <person name="Lafos M."/>
            <person name="Maluk M."/>
            <person name="Batista M."/>
            <person name="Junghare M."/>
            <person name="Carmona M."/>
            <person name="Faoro H."/>
            <person name="Cruz L.M."/>
            <person name="Battistoni F."/>
            <person name="De Souza E."/>
            <person name="Pedrosa F."/>
            <person name="Chen W.-M."/>
            <person name="Poole P.S."/>
            <person name="Dixon R.A."/>
            <person name="James E.K."/>
        </authorList>
    </citation>
    <scope>NUCLEOTIDE SEQUENCE [LARGE SCALE GENOMIC DNA]</scope>
    <source>
        <strain evidence="1 2">PbN1</strain>
    </source>
</reference>
<accession>A0ABX1NY65</accession>